<dbReference type="AlphaFoldDB" id="A0A8M1HND6"/>
<dbReference type="GO" id="GO:0035082">
    <property type="term" value="P:axoneme assembly"/>
    <property type="evidence" value="ECO:0007669"/>
    <property type="project" value="InterPro"/>
</dbReference>
<dbReference type="RefSeq" id="XP_040930006.2">
    <property type="nucleotide sequence ID" value="XM_041074072.2"/>
</dbReference>
<keyword evidence="1" id="KW-1185">Reference proteome</keyword>
<protein>
    <submittedName>
        <fullName evidence="2">Uncharacterized protein LOC121202780</fullName>
    </submittedName>
</protein>
<dbReference type="PANTHER" id="PTHR15977:SF15">
    <property type="entry name" value="CILIA- AND FLAGELLA-ASSOCIATED PROTEIN 46"/>
    <property type="match status" value="1"/>
</dbReference>
<evidence type="ECO:0000313" key="2">
    <source>
        <dbReference type="RefSeq" id="XP_040930006.2"/>
    </source>
</evidence>
<dbReference type="InterPro" id="IPR039586">
    <property type="entry name" value="CFAP46"/>
</dbReference>
<proteinExistence type="predicted"/>
<sequence length="220" mass="24653">MQLAVMLQEHVAQRIQDLLYPQEESHQQLLPAIRKLLRLRLALAEFCLAMLEEHCAEEKSQAVARMPKTSVMIALEDFTRCTPEPDSLEQEWVSVGSTLGQVALSQLAAVRSYKLVNMETRARCLTLMGTYLRLQAVHEGPVQMCFLWGRNKQSCCTVSMIAEVLSSACANTSVSQFLALLSFHRKLLLAQEERPNSMLRGVEDSLNSLSKVLGHQLPNA</sequence>
<dbReference type="GO" id="GO:0060294">
    <property type="term" value="P:cilium movement involved in cell motility"/>
    <property type="evidence" value="ECO:0007669"/>
    <property type="project" value="InterPro"/>
</dbReference>
<evidence type="ECO:0000313" key="1">
    <source>
        <dbReference type="Proteomes" id="UP000515150"/>
    </source>
</evidence>
<gene>
    <name evidence="2" type="primary">LOC121202780</name>
</gene>
<accession>A0A8M1HND6</accession>
<dbReference type="OrthoDB" id="68437at2759"/>
<dbReference type="Proteomes" id="UP000515150">
    <property type="component" value="Chromosome 15"/>
</dbReference>
<organism evidence="1 2">
    <name type="scientific">Betta splendens</name>
    <name type="common">Siamese fighting fish</name>
    <dbReference type="NCBI Taxonomy" id="158456"/>
    <lineage>
        <taxon>Eukaryota</taxon>
        <taxon>Metazoa</taxon>
        <taxon>Chordata</taxon>
        <taxon>Craniata</taxon>
        <taxon>Vertebrata</taxon>
        <taxon>Euteleostomi</taxon>
        <taxon>Actinopterygii</taxon>
        <taxon>Neopterygii</taxon>
        <taxon>Teleostei</taxon>
        <taxon>Neoteleostei</taxon>
        <taxon>Acanthomorphata</taxon>
        <taxon>Anabantaria</taxon>
        <taxon>Anabantiformes</taxon>
        <taxon>Anabantoidei</taxon>
        <taxon>Osphronemidae</taxon>
        <taxon>Betta</taxon>
    </lineage>
</organism>
<reference evidence="2" key="1">
    <citation type="submission" date="2025-08" db="UniProtKB">
        <authorList>
            <consortium name="RefSeq"/>
        </authorList>
    </citation>
    <scope>IDENTIFICATION</scope>
</reference>
<dbReference type="GeneID" id="121202780"/>
<dbReference type="KEGG" id="bspl:121202780"/>
<dbReference type="PANTHER" id="PTHR15977">
    <property type="entry name" value="CILIA- AND FLAGELLA-ASSOCIATED PROTEIN 46"/>
    <property type="match status" value="1"/>
</dbReference>
<name>A0A8M1HND6_BETSP</name>